<proteinExistence type="predicted"/>
<feature type="domain" description="C2H2-type" evidence="7">
    <location>
        <begin position="287"/>
        <end position="313"/>
    </location>
</feature>
<dbReference type="STRING" id="448386.A0A2V3IW15"/>
<evidence type="ECO:0000256" key="6">
    <source>
        <dbReference type="SAM" id="MobiDB-lite"/>
    </source>
</evidence>
<dbReference type="Gene3D" id="3.30.160.60">
    <property type="entry name" value="Classic Zinc Finger"/>
    <property type="match status" value="1"/>
</dbReference>
<dbReference type="PANTHER" id="PTHR24409:SF295">
    <property type="entry name" value="AZ2-RELATED"/>
    <property type="match status" value="1"/>
</dbReference>
<evidence type="ECO:0000256" key="1">
    <source>
        <dbReference type="ARBA" id="ARBA00022723"/>
    </source>
</evidence>
<dbReference type="OrthoDB" id="3561125at2759"/>
<feature type="compositionally biased region" description="Basic and acidic residues" evidence="6">
    <location>
        <begin position="1"/>
        <end position="11"/>
    </location>
</feature>
<feature type="compositionally biased region" description="Low complexity" evidence="6">
    <location>
        <begin position="168"/>
        <end position="189"/>
    </location>
</feature>
<reference evidence="8 9" key="1">
    <citation type="journal article" date="2018" name="Mol. Biol. Evol.">
        <title>Analysis of the draft genome of the red seaweed Gracilariopsis chorda provides insights into genome size evolution in Rhodophyta.</title>
        <authorList>
            <person name="Lee J."/>
            <person name="Yang E.C."/>
            <person name="Graf L."/>
            <person name="Yang J.H."/>
            <person name="Qiu H."/>
            <person name="Zel Zion U."/>
            <person name="Chan C.X."/>
            <person name="Stephens T.G."/>
            <person name="Weber A.P.M."/>
            <person name="Boo G.H."/>
            <person name="Boo S.M."/>
            <person name="Kim K.M."/>
            <person name="Shin Y."/>
            <person name="Jung M."/>
            <person name="Lee S.J."/>
            <person name="Yim H.S."/>
            <person name="Lee J.H."/>
            <person name="Bhattacharya D."/>
            <person name="Yoon H.S."/>
        </authorList>
    </citation>
    <scope>NUCLEOTIDE SEQUENCE [LARGE SCALE GENOMIC DNA]</scope>
    <source>
        <strain evidence="8 9">SKKU-2015</strain>
        <tissue evidence="8">Whole body</tissue>
    </source>
</reference>
<dbReference type="InterPro" id="IPR036236">
    <property type="entry name" value="Znf_C2H2_sf"/>
</dbReference>
<sequence length="313" mass="33991">MNRRDRSDSSRSRKSSASSSGDKARKRTSLNELELEMAKVLAGMPFHNASSQNTIPGGSSSPDHKQSRNQRATAHTAQDGHSGLSTKDSLSGPVPSHSSLRAQMAPRKRRKGADGQAQRACPSSAIQSGPSSVFHPGPSGASQAAPSDAFQPETSSASQPRPSHVLEQGQSGASLAGPSGASQSGPSGAFHPGSSGVTQPGLSNHRKPRRECNQCGKKFHSEWAAMKHRRECQVVLRCSKCQFQARSRATLAKHEKSHYDRVCEICGFTTGHRQKFYDHMKTHDEESTCDVCGKKYLRKASLKRHMRDTHRQQ</sequence>
<dbReference type="GO" id="GO:0000981">
    <property type="term" value="F:DNA-binding transcription factor activity, RNA polymerase II-specific"/>
    <property type="evidence" value="ECO:0007669"/>
    <property type="project" value="TreeGrafter"/>
</dbReference>
<evidence type="ECO:0000259" key="7">
    <source>
        <dbReference type="PROSITE" id="PS50157"/>
    </source>
</evidence>
<dbReference type="PROSITE" id="PS50157">
    <property type="entry name" value="ZINC_FINGER_C2H2_2"/>
    <property type="match status" value="1"/>
</dbReference>
<dbReference type="AlphaFoldDB" id="A0A2V3IW15"/>
<feature type="compositionally biased region" description="Polar residues" evidence="6">
    <location>
        <begin position="152"/>
        <end position="161"/>
    </location>
</feature>
<evidence type="ECO:0000256" key="3">
    <source>
        <dbReference type="ARBA" id="ARBA00022771"/>
    </source>
</evidence>
<evidence type="ECO:0000256" key="2">
    <source>
        <dbReference type="ARBA" id="ARBA00022737"/>
    </source>
</evidence>
<keyword evidence="9" id="KW-1185">Reference proteome</keyword>
<dbReference type="PROSITE" id="PS00028">
    <property type="entry name" value="ZINC_FINGER_C2H2_1"/>
    <property type="match status" value="1"/>
</dbReference>
<accession>A0A2V3IW15</accession>
<name>A0A2V3IW15_9FLOR</name>
<dbReference type="EMBL" id="NBIV01000063">
    <property type="protein sequence ID" value="PXF45330.1"/>
    <property type="molecule type" value="Genomic_DNA"/>
</dbReference>
<evidence type="ECO:0000313" key="8">
    <source>
        <dbReference type="EMBL" id="PXF45330.1"/>
    </source>
</evidence>
<keyword evidence="2" id="KW-0677">Repeat</keyword>
<keyword evidence="1" id="KW-0479">Metal-binding</keyword>
<evidence type="ECO:0000313" key="9">
    <source>
        <dbReference type="Proteomes" id="UP000247409"/>
    </source>
</evidence>
<evidence type="ECO:0000256" key="5">
    <source>
        <dbReference type="PROSITE-ProRule" id="PRU00042"/>
    </source>
</evidence>
<organism evidence="8 9">
    <name type="scientific">Gracilariopsis chorda</name>
    <dbReference type="NCBI Taxonomy" id="448386"/>
    <lineage>
        <taxon>Eukaryota</taxon>
        <taxon>Rhodophyta</taxon>
        <taxon>Florideophyceae</taxon>
        <taxon>Rhodymeniophycidae</taxon>
        <taxon>Gracilariales</taxon>
        <taxon>Gracilariaceae</taxon>
        <taxon>Gracilariopsis</taxon>
    </lineage>
</organism>
<dbReference type="SMART" id="SM00355">
    <property type="entry name" value="ZnF_C2H2"/>
    <property type="match status" value="4"/>
</dbReference>
<dbReference type="GO" id="GO:0005634">
    <property type="term" value="C:nucleus"/>
    <property type="evidence" value="ECO:0007669"/>
    <property type="project" value="TreeGrafter"/>
</dbReference>
<dbReference type="InterPro" id="IPR013087">
    <property type="entry name" value="Znf_C2H2_type"/>
</dbReference>
<dbReference type="Proteomes" id="UP000247409">
    <property type="component" value="Unassembled WGS sequence"/>
</dbReference>
<feature type="region of interest" description="Disordered" evidence="6">
    <location>
        <begin position="1"/>
        <end position="31"/>
    </location>
</feature>
<dbReference type="GO" id="GO:0000977">
    <property type="term" value="F:RNA polymerase II transcription regulatory region sequence-specific DNA binding"/>
    <property type="evidence" value="ECO:0007669"/>
    <property type="project" value="TreeGrafter"/>
</dbReference>
<gene>
    <name evidence="8" type="ORF">BWQ96_04920</name>
</gene>
<keyword evidence="3 5" id="KW-0863">Zinc-finger</keyword>
<feature type="compositionally biased region" description="Polar residues" evidence="6">
    <location>
        <begin position="48"/>
        <end position="61"/>
    </location>
</feature>
<feature type="region of interest" description="Disordered" evidence="6">
    <location>
        <begin position="43"/>
        <end position="210"/>
    </location>
</feature>
<dbReference type="SUPFAM" id="SSF57667">
    <property type="entry name" value="beta-beta-alpha zinc fingers"/>
    <property type="match status" value="1"/>
</dbReference>
<dbReference type="Pfam" id="PF00096">
    <property type="entry name" value="zf-C2H2"/>
    <property type="match status" value="1"/>
</dbReference>
<keyword evidence="4" id="KW-0862">Zinc</keyword>
<dbReference type="FunFam" id="3.30.160.60:FF:000446">
    <property type="entry name" value="Zinc finger protein"/>
    <property type="match status" value="1"/>
</dbReference>
<comment type="caution">
    <text evidence="8">The sequence shown here is derived from an EMBL/GenBank/DDBJ whole genome shotgun (WGS) entry which is preliminary data.</text>
</comment>
<dbReference type="PANTHER" id="PTHR24409">
    <property type="entry name" value="ZINC FINGER PROTEIN 142"/>
    <property type="match status" value="1"/>
</dbReference>
<dbReference type="GO" id="GO:0008270">
    <property type="term" value="F:zinc ion binding"/>
    <property type="evidence" value="ECO:0007669"/>
    <property type="project" value="UniProtKB-KW"/>
</dbReference>
<protein>
    <recommendedName>
        <fullName evidence="7">C2H2-type domain-containing protein</fullName>
    </recommendedName>
</protein>
<evidence type="ECO:0000256" key="4">
    <source>
        <dbReference type="ARBA" id="ARBA00022833"/>
    </source>
</evidence>